<gene>
    <name evidence="1" type="ORF">QE152_g4581</name>
</gene>
<organism evidence="1 2">
    <name type="scientific">Popillia japonica</name>
    <name type="common">Japanese beetle</name>
    <dbReference type="NCBI Taxonomy" id="7064"/>
    <lineage>
        <taxon>Eukaryota</taxon>
        <taxon>Metazoa</taxon>
        <taxon>Ecdysozoa</taxon>
        <taxon>Arthropoda</taxon>
        <taxon>Hexapoda</taxon>
        <taxon>Insecta</taxon>
        <taxon>Pterygota</taxon>
        <taxon>Neoptera</taxon>
        <taxon>Endopterygota</taxon>
        <taxon>Coleoptera</taxon>
        <taxon>Polyphaga</taxon>
        <taxon>Scarabaeiformia</taxon>
        <taxon>Scarabaeidae</taxon>
        <taxon>Rutelinae</taxon>
        <taxon>Popillia</taxon>
    </lineage>
</organism>
<accession>A0AAW1N245</accession>
<evidence type="ECO:0000313" key="1">
    <source>
        <dbReference type="EMBL" id="KAK9752005.1"/>
    </source>
</evidence>
<evidence type="ECO:0000313" key="2">
    <source>
        <dbReference type="Proteomes" id="UP001458880"/>
    </source>
</evidence>
<dbReference type="Proteomes" id="UP001458880">
    <property type="component" value="Unassembled WGS sequence"/>
</dbReference>
<name>A0AAW1N245_POPJA</name>
<dbReference type="AlphaFoldDB" id="A0AAW1N245"/>
<sequence length="137" mass="15654">MEYGERRHRVGWRDGEEEVVVINPSDRRGWQGGGGHQSERQKGLATISRQVVVRPCEPGRWFEEEEEGLVRVSSVLVAVCVVRPCEPGRWFEEEEEGLVRVSSVLVAVCVAVGPSLTNEWTMSYRLVKNVRWRFATK</sequence>
<keyword evidence="2" id="KW-1185">Reference proteome</keyword>
<comment type="caution">
    <text evidence="1">The sequence shown here is derived from an EMBL/GenBank/DDBJ whole genome shotgun (WGS) entry which is preliminary data.</text>
</comment>
<reference evidence="1 2" key="1">
    <citation type="journal article" date="2024" name="BMC Genomics">
        <title>De novo assembly and annotation of Popillia japonica's genome with initial clues to its potential as an invasive pest.</title>
        <authorList>
            <person name="Cucini C."/>
            <person name="Boschi S."/>
            <person name="Funari R."/>
            <person name="Cardaioli E."/>
            <person name="Iannotti N."/>
            <person name="Marturano G."/>
            <person name="Paoli F."/>
            <person name="Bruttini M."/>
            <person name="Carapelli A."/>
            <person name="Frati F."/>
            <person name="Nardi F."/>
        </authorList>
    </citation>
    <scope>NUCLEOTIDE SEQUENCE [LARGE SCALE GENOMIC DNA]</scope>
    <source>
        <strain evidence="1">DMR45628</strain>
    </source>
</reference>
<dbReference type="EMBL" id="JASPKY010000024">
    <property type="protein sequence ID" value="KAK9752005.1"/>
    <property type="molecule type" value="Genomic_DNA"/>
</dbReference>
<protein>
    <submittedName>
        <fullName evidence="1">Uncharacterized protein</fullName>
    </submittedName>
</protein>
<proteinExistence type="predicted"/>